<evidence type="ECO:0000256" key="4">
    <source>
        <dbReference type="SAM" id="MobiDB-lite"/>
    </source>
</evidence>
<evidence type="ECO:0000313" key="6">
    <source>
        <dbReference type="Proteomes" id="UP000238605"/>
    </source>
</evidence>
<dbReference type="Pfam" id="PF12796">
    <property type="entry name" value="Ank_2"/>
    <property type="match status" value="1"/>
</dbReference>
<accession>A0A2S5SXX9</accession>
<evidence type="ECO:0000256" key="2">
    <source>
        <dbReference type="ARBA" id="ARBA00023043"/>
    </source>
</evidence>
<evidence type="ECO:0000256" key="1">
    <source>
        <dbReference type="ARBA" id="ARBA00022737"/>
    </source>
</evidence>
<dbReference type="OrthoDB" id="1164153at2"/>
<dbReference type="InterPro" id="IPR002110">
    <property type="entry name" value="Ankyrin_rpt"/>
</dbReference>
<evidence type="ECO:0000313" key="5">
    <source>
        <dbReference type="EMBL" id="PPE67591.1"/>
    </source>
</evidence>
<feature type="repeat" description="ANK" evidence="3">
    <location>
        <begin position="109"/>
        <end position="141"/>
    </location>
</feature>
<dbReference type="InterPro" id="IPR036770">
    <property type="entry name" value="Ankyrin_rpt-contain_sf"/>
</dbReference>
<keyword evidence="2 3" id="KW-0040">ANK repeat</keyword>
<comment type="caution">
    <text evidence="5">The sequence shown here is derived from an EMBL/GenBank/DDBJ whole genome shotgun (WGS) entry which is preliminary data.</text>
</comment>
<dbReference type="SUPFAM" id="SSF48403">
    <property type="entry name" value="Ankyrin repeat"/>
    <property type="match status" value="1"/>
</dbReference>
<dbReference type="PROSITE" id="PS50297">
    <property type="entry name" value="ANK_REP_REGION"/>
    <property type="match status" value="1"/>
</dbReference>
<dbReference type="Gene3D" id="1.25.40.20">
    <property type="entry name" value="Ankyrin repeat-containing domain"/>
    <property type="match status" value="1"/>
</dbReference>
<dbReference type="AlphaFoldDB" id="A0A2S5SXX9"/>
<proteinExistence type="predicted"/>
<reference evidence="5 6" key="1">
    <citation type="submission" date="2018-02" db="EMBL/GenBank/DDBJ databases">
        <title>Reclassifiation of [Polyangium] brachysporum DSM 7029 as Guopingzhaonella breviflexa gen. nov., sp. nov., a member of the family Comamonadaceae.</title>
        <authorList>
            <person name="Tang B."/>
        </authorList>
    </citation>
    <scope>NUCLEOTIDE SEQUENCE [LARGE SCALE GENOMIC DNA]</scope>
    <source>
        <strain evidence="5 6">BCRC 80649</strain>
    </source>
</reference>
<protein>
    <submittedName>
        <fullName evidence="5">Uncharacterized protein</fullName>
    </submittedName>
</protein>
<keyword evidence="6" id="KW-1185">Reference proteome</keyword>
<dbReference type="PROSITE" id="PS50088">
    <property type="entry name" value="ANK_REPEAT"/>
    <property type="match status" value="1"/>
</dbReference>
<feature type="compositionally biased region" description="Basic and acidic residues" evidence="4">
    <location>
        <begin position="149"/>
        <end position="160"/>
    </location>
</feature>
<feature type="region of interest" description="Disordered" evidence="4">
    <location>
        <begin position="137"/>
        <end position="160"/>
    </location>
</feature>
<keyword evidence="1" id="KW-0677">Repeat</keyword>
<gene>
    <name evidence="5" type="ORF">C1704_04765</name>
</gene>
<organism evidence="5 6">
    <name type="scientific">Caldimonas caldifontis</name>
    <dbReference type="NCBI Taxonomy" id="1452508"/>
    <lineage>
        <taxon>Bacteria</taxon>
        <taxon>Pseudomonadati</taxon>
        <taxon>Pseudomonadota</taxon>
        <taxon>Betaproteobacteria</taxon>
        <taxon>Burkholderiales</taxon>
        <taxon>Sphaerotilaceae</taxon>
        <taxon>Caldimonas</taxon>
    </lineage>
</organism>
<evidence type="ECO:0000256" key="3">
    <source>
        <dbReference type="PROSITE-ProRule" id="PRU00023"/>
    </source>
</evidence>
<name>A0A2S5SXX9_9BURK</name>
<sequence>MRAAWKWLVLALAVGILGVAGAVAYTFSKDTLLDLQSCVDKPKFTGMGWVCGRLMAITEPSADEIAFLNSIAGAGAIVGTHDAATARHLMKRYLASGLDVNAVDQRSDHLWTALHFAALSARTDEARLLLEFGADPSRRDAQGRTPADVAREGAQRRPNDAEQYLDLARLIDAASARP</sequence>
<dbReference type="PANTHER" id="PTHR24201:SF16">
    <property type="entry name" value="ANKYRIN-1-LIKE-RELATED"/>
    <property type="match status" value="1"/>
</dbReference>
<dbReference type="EMBL" id="PSNX01000003">
    <property type="protein sequence ID" value="PPE67591.1"/>
    <property type="molecule type" value="Genomic_DNA"/>
</dbReference>
<dbReference type="PANTHER" id="PTHR24201">
    <property type="entry name" value="ANK_REP_REGION DOMAIN-CONTAINING PROTEIN"/>
    <property type="match status" value="1"/>
</dbReference>
<dbReference type="InterPro" id="IPR050776">
    <property type="entry name" value="Ank_Repeat/CDKN_Inhibitor"/>
</dbReference>
<dbReference type="Proteomes" id="UP000238605">
    <property type="component" value="Unassembled WGS sequence"/>
</dbReference>